<sequence length="118" mass="13064">MILSLSVSWARRTDASDSRAETRVDRAMDVIFRAMSSWLKGSEGRTPSTSSGRSNSLDVPICSSSSPSPIFCSSFKFCLFLFFPSNLAGIFRVSVLIGVLPQLSSVQSFQWRNTERSK</sequence>
<protein>
    <submittedName>
        <fullName evidence="1">Uncharacterized protein</fullName>
    </submittedName>
</protein>
<dbReference type="EMBL" id="GISG01002617">
    <property type="protein sequence ID" value="MBA4614507.1"/>
    <property type="molecule type" value="Transcribed_RNA"/>
</dbReference>
<evidence type="ECO:0000313" key="1">
    <source>
        <dbReference type="EMBL" id="MBA4614507.1"/>
    </source>
</evidence>
<dbReference type="AlphaFoldDB" id="A0A7C9CD49"/>
<accession>A0A7C9CD49</accession>
<name>A0A7C9CD49_OPUST</name>
<organism evidence="1">
    <name type="scientific">Opuntia streptacantha</name>
    <name type="common">Prickly pear cactus</name>
    <name type="synonym">Opuntia cardona</name>
    <dbReference type="NCBI Taxonomy" id="393608"/>
    <lineage>
        <taxon>Eukaryota</taxon>
        <taxon>Viridiplantae</taxon>
        <taxon>Streptophyta</taxon>
        <taxon>Embryophyta</taxon>
        <taxon>Tracheophyta</taxon>
        <taxon>Spermatophyta</taxon>
        <taxon>Magnoliopsida</taxon>
        <taxon>eudicotyledons</taxon>
        <taxon>Gunneridae</taxon>
        <taxon>Pentapetalae</taxon>
        <taxon>Caryophyllales</taxon>
        <taxon>Cactineae</taxon>
        <taxon>Cactaceae</taxon>
        <taxon>Opuntioideae</taxon>
        <taxon>Opuntia</taxon>
    </lineage>
</organism>
<reference evidence="1" key="2">
    <citation type="submission" date="2020-07" db="EMBL/GenBank/DDBJ databases">
        <authorList>
            <person name="Vera ALvarez R."/>
            <person name="Arias-Moreno D.M."/>
            <person name="Jimenez-Jacinto V."/>
            <person name="Jimenez-Bremont J.F."/>
            <person name="Swaminathan K."/>
            <person name="Moose S.P."/>
            <person name="Guerrero-Gonzalez M.L."/>
            <person name="Marino-Ramirez L."/>
            <person name="Landsman D."/>
            <person name="Rodriguez-Kessler M."/>
            <person name="Delgado-Sanchez P."/>
        </authorList>
    </citation>
    <scope>NUCLEOTIDE SEQUENCE</scope>
    <source>
        <tissue evidence="1">Cladode</tissue>
    </source>
</reference>
<reference evidence="1" key="1">
    <citation type="journal article" date="2013" name="J. Plant Res.">
        <title>Effect of fungi and light on seed germination of three Opuntia species from semiarid lands of central Mexico.</title>
        <authorList>
            <person name="Delgado-Sanchez P."/>
            <person name="Jimenez-Bremont J.F."/>
            <person name="Guerrero-Gonzalez Mde L."/>
            <person name="Flores J."/>
        </authorList>
    </citation>
    <scope>NUCLEOTIDE SEQUENCE</scope>
    <source>
        <tissue evidence="1">Cladode</tissue>
    </source>
</reference>
<proteinExistence type="predicted"/>